<evidence type="ECO:0000313" key="6">
    <source>
        <dbReference type="EMBL" id="KXZ51279.1"/>
    </source>
</evidence>
<dbReference type="InterPro" id="IPR011009">
    <property type="entry name" value="Kinase-like_dom_sf"/>
</dbReference>
<feature type="compositionally biased region" description="Gly residues" evidence="3">
    <location>
        <begin position="264"/>
        <end position="275"/>
    </location>
</feature>
<dbReference type="InterPro" id="IPR000719">
    <property type="entry name" value="Prot_kinase_dom"/>
</dbReference>
<dbReference type="GO" id="GO:0004842">
    <property type="term" value="F:ubiquitin-protein transferase activity"/>
    <property type="evidence" value="ECO:0007669"/>
    <property type="project" value="InterPro"/>
</dbReference>
<evidence type="ECO:0000259" key="5">
    <source>
        <dbReference type="PROSITE" id="PS51698"/>
    </source>
</evidence>
<dbReference type="InterPro" id="IPR002110">
    <property type="entry name" value="Ankyrin_rpt"/>
</dbReference>
<dbReference type="Pfam" id="PF00069">
    <property type="entry name" value="Pkinase"/>
    <property type="match status" value="1"/>
</dbReference>
<dbReference type="GO" id="GO:0004672">
    <property type="term" value="F:protein kinase activity"/>
    <property type="evidence" value="ECO:0007669"/>
    <property type="project" value="InterPro"/>
</dbReference>
<dbReference type="InterPro" id="IPR036770">
    <property type="entry name" value="Ankyrin_rpt-contain_sf"/>
</dbReference>
<organism evidence="6 7">
    <name type="scientific">Gonium pectorale</name>
    <name type="common">Green alga</name>
    <dbReference type="NCBI Taxonomy" id="33097"/>
    <lineage>
        <taxon>Eukaryota</taxon>
        <taxon>Viridiplantae</taxon>
        <taxon>Chlorophyta</taxon>
        <taxon>core chlorophytes</taxon>
        <taxon>Chlorophyceae</taxon>
        <taxon>CS clade</taxon>
        <taxon>Chlamydomonadales</taxon>
        <taxon>Volvocaceae</taxon>
        <taxon>Gonium</taxon>
    </lineage>
</organism>
<dbReference type="GO" id="GO:0016567">
    <property type="term" value="P:protein ubiquitination"/>
    <property type="evidence" value="ECO:0007669"/>
    <property type="project" value="UniProtKB-UniPathway"/>
</dbReference>
<reference evidence="7" key="1">
    <citation type="journal article" date="2016" name="Nat. Commun.">
        <title>The Gonium pectorale genome demonstrates co-option of cell cycle regulation during the evolution of multicellularity.</title>
        <authorList>
            <person name="Hanschen E.R."/>
            <person name="Marriage T.N."/>
            <person name="Ferris P.J."/>
            <person name="Hamaji T."/>
            <person name="Toyoda A."/>
            <person name="Fujiyama A."/>
            <person name="Neme R."/>
            <person name="Noguchi H."/>
            <person name="Minakuchi Y."/>
            <person name="Suzuki M."/>
            <person name="Kawai-Toyooka H."/>
            <person name="Smith D.R."/>
            <person name="Sparks H."/>
            <person name="Anderson J."/>
            <person name="Bakaric R."/>
            <person name="Luria V."/>
            <person name="Karger A."/>
            <person name="Kirschner M.W."/>
            <person name="Durand P.M."/>
            <person name="Michod R.E."/>
            <person name="Nozaki H."/>
            <person name="Olson B.J."/>
        </authorList>
    </citation>
    <scope>NUCLEOTIDE SEQUENCE [LARGE SCALE GENOMIC DNA]</scope>
    <source>
        <strain evidence="7">NIES-2863</strain>
    </source>
</reference>
<dbReference type="AlphaFoldDB" id="A0A150GN81"/>
<dbReference type="Gene3D" id="1.25.40.20">
    <property type="entry name" value="Ankyrin repeat-containing domain"/>
    <property type="match status" value="1"/>
</dbReference>
<dbReference type="InterPro" id="IPR001245">
    <property type="entry name" value="Ser-Thr/Tyr_kinase_cat_dom"/>
</dbReference>
<dbReference type="STRING" id="33097.A0A150GN81"/>
<dbReference type="CDD" id="cd16655">
    <property type="entry name" value="RING-Ubox_WDSUB1-like"/>
    <property type="match status" value="1"/>
</dbReference>
<dbReference type="PANTHER" id="PTHR45647:SF139">
    <property type="entry name" value="OS02G0152300 PROTEIN"/>
    <property type="match status" value="1"/>
</dbReference>
<proteinExistence type="predicted"/>
<dbReference type="SMART" id="SM00248">
    <property type="entry name" value="ANK"/>
    <property type="match status" value="3"/>
</dbReference>
<dbReference type="PANTHER" id="PTHR45647">
    <property type="entry name" value="OS02G0152300 PROTEIN"/>
    <property type="match status" value="1"/>
</dbReference>
<feature type="region of interest" description="Disordered" evidence="3">
    <location>
        <begin position="123"/>
        <end position="146"/>
    </location>
</feature>
<sequence>MGNAGSTALHKAANDKDLARLRWEVQQHPSEVNVQEREHGWTALHVAAARGSDPIVRELLARGARHDILDKDGRTALHLAAQSGYVEVVRDLLRRGASPAVRDKSGAAPYDLAVQRHPTVAALLGPPPPPPPAASPAAAAPPPLPLQYGGMPPVDVASAASASHLLPAAPAPGPPHIHSQPPAAPPNPADLDWGPAAPTDWGGEPDVPGPSPPRRPGFNPIMSARFQLEKLLGAGLSQLGLVGPAAGPGSSAGGGGAARADPRVGGGSGGGGGASGASAASGLTAASSGALSSPGGRLYSYRQLYDATGGFSAVNKLGEGGYGPVYRGSLDGIPVAVKVMDCSEGALQGRAEFEAEVAILSSLHHPHVVLLIGSCPEKVVAGGGRGAGRGPGAGHCEELDLIRVSPLCPPRPAIAMHASYCVRQGMLVYELMTNSSLEVHLFGNGYGREAAAGAAPPVTAGGRPPLPLPWRDRVRIAAEVASALLFLHSAPTPIVHMDLKPANILLDEHLTAKLGDVGLARLAPALAQPAGPAGAAAAAPGGPRSTVKDSRLVGTFEYMDPEYLRSGEYSARSDVYALGMVLLQLLTGRGGAQVVATVETARKQPLGFAPIIDPRAGPWPAAEAVAFADLALRCVEYRRQDRPDLRTVVLPTLAQLKQRTMLYEPQPAPAPSQPPPGATDGDVMDEPVVAADGYTYERLAIQEWVSRSSTSPLTNMPLPHSHLVENRTLRSAIVEWREQQQGQQQGTSAGGGQQGQAGAAAAAARPAYDNSAGW</sequence>
<feature type="repeat" description="ANK" evidence="2">
    <location>
        <begin position="39"/>
        <end position="71"/>
    </location>
</feature>
<dbReference type="SUPFAM" id="SSF56112">
    <property type="entry name" value="Protein kinase-like (PK-like)"/>
    <property type="match status" value="1"/>
</dbReference>
<dbReference type="UniPathway" id="UPA00143"/>
<dbReference type="Gene3D" id="3.30.40.10">
    <property type="entry name" value="Zinc/RING finger domain, C3HC4 (zinc finger)"/>
    <property type="match status" value="1"/>
</dbReference>
<evidence type="ECO:0000259" key="4">
    <source>
        <dbReference type="PROSITE" id="PS50011"/>
    </source>
</evidence>
<evidence type="ECO:0000256" key="1">
    <source>
        <dbReference type="ARBA" id="ARBA00022786"/>
    </source>
</evidence>
<dbReference type="InterPro" id="IPR003613">
    <property type="entry name" value="Ubox_domain"/>
</dbReference>
<dbReference type="PROSITE" id="PS50088">
    <property type="entry name" value="ANK_REPEAT"/>
    <property type="match status" value="2"/>
</dbReference>
<dbReference type="OrthoDB" id="535797at2759"/>
<dbReference type="EMBL" id="LSYV01000014">
    <property type="protein sequence ID" value="KXZ51279.1"/>
    <property type="molecule type" value="Genomic_DNA"/>
</dbReference>
<keyword evidence="1" id="KW-0833">Ubl conjugation pathway</keyword>
<comment type="caution">
    <text evidence="6">The sequence shown here is derived from an EMBL/GenBank/DDBJ whole genome shotgun (WGS) entry which is preliminary data.</text>
</comment>
<protein>
    <submittedName>
        <fullName evidence="6">Uncharacterized protein</fullName>
    </submittedName>
</protein>
<dbReference type="SMART" id="SM00504">
    <property type="entry name" value="Ubox"/>
    <property type="match status" value="1"/>
</dbReference>
<feature type="repeat" description="ANK" evidence="2">
    <location>
        <begin position="72"/>
        <end position="104"/>
    </location>
</feature>
<dbReference type="GO" id="GO:0005524">
    <property type="term" value="F:ATP binding"/>
    <property type="evidence" value="ECO:0007669"/>
    <property type="project" value="InterPro"/>
</dbReference>
<evidence type="ECO:0000256" key="3">
    <source>
        <dbReference type="SAM" id="MobiDB-lite"/>
    </source>
</evidence>
<accession>A0A150GN81</accession>
<dbReference type="Pfam" id="PF07714">
    <property type="entry name" value="PK_Tyr_Ser-Thr"/>
    <property type="match status" value="1"/>
</dbReference>
<dbReference type="Gene3D" id="1.10.510.10">
    <property type="entry name" value="Transferase(Phosphotransferase) domain 1"/>
    <property type="match status" value="2"/>
</dbReference>
<name>A0A150GN81_GONPE</name>
<evidence type="ECO:0000256" key="2">
    <source>
        <dbReference type="PROSITE-ProRule" id="PRU00023"/>
    </source>
</evidence>
<dbReference type="PROSITE" id="PS50011">
    <property type="entry name" value="PROTEIN_KINASE_DOM"/>
    <property type="match status" value="1"/>
</dbReference>
<dbReference type="Proteomes" id="UP000075714">
    <property type="component" value="Unassembled WGS sequence"/>
</dbReference>
<dbReference type="PROSITE" id="PS50297">
    <property type="entry name" value="ANK_REP_REGION"/>
    <property type="match status" value="2"/>
</dbReference>
<feature type="region of interest" description="Disordered" evidence="3">
    <location>
        <begin position="738"/>
        <end position="774"/>
    </location>
</feature>
<dbReference type="SUPFAM" id="SSF57850">
    <property type="entry name" value="RING/U-box"/>
    <property type="match status" value="1"/>
</dbReference>
<dbReference type="PROSITE" id="PS51698">
    <property type="entry name" value="U_BOX"/>
    <property type="match status" value="1"/>
</dbReference>
<dbReference type="Pfam" id="PF04564">
    <property type="entry name" value="U-box"/>
    <property type="match status" value="1"/>
</dbReference>
<gene>
    <name evidence="6" type="ORF">GPECTOR_13g766</name>
</gene>
<dbReference type="InterPro" id="IPR051348">
    <property type="entry name" value="U-box_ubiquitin_ligases"/>
</dbReference>
<keyword evidence="2" id="KW-0040">ANK repeat</keyword>
<dbReference type="InterPro" id="IPR013083">
    <property type="entry name" value="Znf_RING/FYVE/PHD"/>
</dbReference>
<feature type="domain" description="Protein kinase" evidence="4">
    <location>
        <begin position="311"/>
        <end position="653"/>
    </location>
</feature>
<feature type="region of interest" description="Disordered" evidence="3">
    <location>
        <begin position="165"/>
        <end position="218"/>
    </location>
</feature>
<evidence type="ECO:0000313" key="7">
    <source>
        <dbReference type="Proteomes" id="UP000075714"/>
    </source>
</evidence>
<dbReference type="InterPro" id="IPR008271">
    <property type="entry name" value="Ser/Thr_kinase_AS"/>
</dbReference>
<dbReference type="PROSITE" id="PS00108">
    <property type="entry name" value="PROTEIN_KINASE_ST"/>
    <property type="match status" value="1"/>
</dbReference>
<keyword evidence="7" id="KW-1185">Reference proteome</keyword>
<dbReference type="Pfam" id="PF12796">
    <property type="entry name" value="Ank_2"/>
    <property type="match status" value="1"/>
</dbReference>
<dbReference type="SUPFAM" id="SSF48403">
    <property type="entry name" value="Ankyrin repeat"/>
    <property type="match status" value="1"/>
</dbReference>
<feature type="region of interest" description="Disordered" evidence="3">
    <location>
        <begin position="246"/>
        <end position="279"/>
    </location>
</feature>
<feature type="domain" description="U-box" evidence="5">
    <location>
        <begin position="681"/>
        <end position="743"/>
    </location>
</feature>
<feature type="compositionally biased region" description="Pro residues" evidence="3">
    <location>
        <begin position="125"/>
        <end position="145"/>
    </location>
</feature>
<dbReference type="SMART" id="SM00220">
    <property type="entry name" value="S_TKc"/>
    <property type="match status" value="1"/>
</dbReference>